<gene>
    <name evidence="1 3" type="primary">Bm17356</name>
    <name evidence="1" type="ORF">BM_BM17356</name>
</gene>
<accession>A0A5S6PD28</accession>
<reference evidence="1" key="2">
    <citation type="submission" date="2019-04" db="EMBL/GenBank/DDBJ databases">
        <authorList>
            <person name="Howe K."/>
            <person name="Paulini M."/>
            <person name="Williams G."/>
        </authorList>
    </citation>
    <scope>NUCLEOTIDE SEQUENCE [LARGE SCALE GENOMIC DNA]</scope>
    <source>
        <strain evidence="1">FR3</strain>
    </source>
</reference>
<proteinExistence type="predicted"/>
<evidence type="ECO:0000313" key="1">
    <source>
        <dbReference type="EMBL" id="VIO90603.1"/>
    </source>
</evidence>
<organism evidence="1">
    <name type="scientific">Brugia malayi</name>
    <name type="common">Filarial nematode worm</name>
    <dbReference type="NCBI Taxonomy" id="6279"/>
    <lineage>
        <taxon>Eukaryota</taxon>
        <taxon>Metazoa</taxon>
        <taxon>Ecdysozoa</taxon>
        <taxon>Nematoda</taxon>
        <taxon>Chromadorea</taxon>
        <taxon>Rhabditida</taxon>
        <taxon>Spirurina</taxon>
        <taxon>Spiruromorpha</taxon>
        <taxon>Filarioidea</taxon>
        <taxon>Onchocercidae</taxon>
        <taxon>Brugia</taxon>
    </lineage>
</organism>
<sequence length="42" mass="4793">MLESEKPNTGKNKEEKTINETRKSVEVLDAANLLSTNFWLDV</sequence>
<dbReference type="CTD" id="66058737"/>
<dbReference type="GeneID" id="66058737"/>
<dbReference type="WBParaSite" id="Bm17356.1">
    <property type="protein sequence ID" value="Bm17356.1"/>
    <property type="gene ID" value="WBGene00268499"/>
</dbReference>
<protein>
    <submittedName>
        <fullName evidence="1 3">Uncharacterized protein</fullName>
    </submittedName>
</protein>
<reference evidence="2" key="1">
    <citation type="journal article" date="2007" name="Science">
        <title>Draft genome of the filarial nematode parasite Brugia malayi.</title>
        <authorList>
            <person name="Ghedin E."/>
            <person name="Wang S."/>
            <person name="Spiro D."/>
            <person name="Caler E."/>
            <person name="Zhao Q."/>
            <person name="Crabtree J."/>
            <person name="Allen J.E."/>
            <person name="Delcher A.L."/>
            <person name="Guiliano D.B."/>
            <person name="Miranda-Saavedra D."/>
            <person name="Angiuoli S.V."/>
            <person name="Creasy T."/>
            <person name="Amedeo P."/>
            <person name="Haas B."/>
            <person name="El-Sayed N.M."/>
            <person name="Wortman J.R."/>
            <person name="Feldblyum T."/>
            <person name="Tallon L."/>
            <person name="Schatz M."/>
            <person name="Shumway M."/>
            <person name="Koo H."/>
            <person name="Salzberg S.L."/>
            <person name="Schobel S."/>
            <person name="Pertea M."/>
            <person name="Pop M."/>
            <person name="White O."/>
            <person name="Barton G.J."/>
            <person name="Carlow C.K."/>
            <person name="Crawford M.J."/>
            <person name="Daub J."/>
            <person name="Dimmic M.W."/>
            <person name="Estes C.F."/>
            <person name="Foster J.M."/>
            <person name="Ganatra M."/>
            <person name="Gregory W.F."/>
            <person name="Johnson N.M."/>
            <person name="Jin J."/>
            <person name="Komuniecki R."/>
            <person name="Korf I."/>
            <person name="Kumar S."/>
            <person name="Laney S."/>
            <person name="Li B.W."/>
            <person name="Li W."/>
            <person name="Lindblom T.H."/>
            <person name="Lustigman S."/>
            <person name="Ma D."/>
            <person name="Maina C.V."/>
            <person name="Martin D.M."/>
            <person name="McCarter J.P."/>
            <person name="McReynolds L."/>
            <person name="Mitreva M."/>
            <person name="Nutman T.B."/>
            <person name="Parkinson J."/>
            <person name="Peregrin-Alvarez J.M."/>
            <person name="Poole C."/>
            <person name="Ren Q."/>
            <person name="Saunders L."/>
            <person name="Sluder A.E."/>
            <person name="Smith K."/>
            <person name="Stanke M."/>
            <person name="Unnasch T.R."/>
            <person name="Ware J."/>
            <person name="Wei A.D."/>
            <person name="Weil G."/>
            <person name="Williams D.J."/>
            <person name="Zhang Y."/>
            <person name="Williams S.A."/>
            <person name="Fraser-Liggett C."/>
            <person name="Slatko B."/>
            <person name="Blaxter M.L."/>
            <person name="Scott A.L."/>
        </authorList>
    </citation>
    <scope>NUCLEOTIDE SEQUENCE</scope>
    <source>
        <strain evidence="2">FR3</strain>
    </source>
</reference>
<dbReference type="Proteomes" id="UP000006672">
    <property type="component" value="Unassembled WGS sequence"/>
</dbReference>
<dbReference type="RefSeq" id="XP_042932391.1">
    <property type="nucleotide sequence ID" value="XM_043076457.1"/>
</dbReference>
<keyword evidence="2" id="KW-1185">Reference proteome</keyword>
<evidence type="ECO:0000313" key="3">
    <source>
        <dbReference type="WBParaSite" id="Bm17356.1"/>
    </source>
</evidence>
<reference evidence="3" key="3">
    <citation type="submission" date="2019-12" db="UniProtKB">
        <authorList>
            <consortium name="WormBaseParasite"/>
        </authorList>
    </citation>
    <scope>IDENTIFICATION</scope>
</reference>
<accession>A0A4E9F3S2</accession>
<dbReference type="KEGG" id="bmy:BM_BM17356"/>
<name>A0A4E9F3S2_BRUMA</name>
<evidence type="ECO:0000313" key="2">
    <source>
        <dbReference type="Proteomes" id="UP000006672"/>
    </source>
</evidence>
<dbReference type="AlphaFoldDB" id="A0A4E9F3S2"/>
<dbReference type="EMBL" id="CAAKNF010000192">
    <property type="protein sequence ID" value="VIO90603.1"/>
    <property type="molecule type" value="Genomic_DNA"/>
</dbReference>